<keyword evidence="3" id="KW-1185">Reference proteome</keyword>
<gene>
    <name evidence="2" type="ordered locus">sce4146</name>
</gene>
<sequence>MAEHTQLPLEDGLSVVDDRGRTVLRIALLATVYFERGHSLEKRRAVAECFEEYRAMAGGHLRWAHPGSAGFDRLDGAVARDPAVWLVDPGLNENAGWEFIWHGGATDEEASHFMIGGLGAPKWESDRRGDLGFFSFALPITWFADRPGGFPSLLFRFCERIQPVHGYGGFGLVQSPNRFLNQLHEKTVYALAMRHPGLEIDYPITHSLWLRDGIKGVNWLTILGERWLAALGGASALGQALGGTAELRELQGGALVMAGPHPELGDTNRALYPVSYGPVSRALKPIRVKTHPRVHSMGPFGKEEFEAWLARLDGDRQDPGQRSGGHGTSLPPR</sequence>
<dbReference type="HOGENOM" id="CLU_055602_0_1_7"/>
<dbReference type="eggNOG" id="ENOG502Z91U">
    <property type="taxonomic scope" value="Bacteria"/>
</dbReference>
<evidence type="ECO:0000313" key="2">
    <source>
        <dbReference type="EMBL" id="CAN94309.1"/>
    </source>
</evidence>
<dbReference type="Proteomes" id="UP000002139">
    <property type="component" value="Chromosome"/>
</dbReference>
<reference evidence="2 3" key="1">
    <citation type="journal article" date="2007" name="Nat. Biotechnol.">
        <title>Complete genome sequence of the myxobacterium Sorangium cellulosum.</title>
        <authorList>
            <person name="Schneiker S."/>
            <person name="Perlova O."/>
            <person name="Kaiser O."/>
            <person name="Gerth K."/>
            <person name="Alici A."/>
            <person name="Altmeyer M.O."/>
            <person name="Bartels D."/>
            <person name="Bekel T."/>
            <person name="Beyer S."/>
            <person name="Bode E."/>
            <person name="Bode H.B."/>
            <person name="Bolten C.J."/>
            <person name="Choudhuri J.V."/>
            <person name="Doss S."/>
            <person name="Elnakady Y.A."/>
            <person name="Frank B."/>
            <person name="Gaigalat L."/>
            <person name="Goesmann A."/>
            <person name="Groeger C."/>
            <person name="Gross F."/>
            <person name="Jelsbak L."/>
            <person name="Jelsbak L."/>
            <person name="Kalinowski J."/>
            <person name="Kegler C."/>
            <person name="Knauber T."/>
            <person name="Konietzny S."/>
            <person name="Kopp M."/>
            <person name="Krause L."/>
            <person name="Krug D."/>
            <person name="Linke B."/>
            <person name="Mahmud T."/>
            <person name="Martinez-Arias R."/>
            <person name="McHardy A.C."/>
            <person name="Merai M."/>
            <person name="Meyer F."/>
            <person name="Mormann S."/>
            <person name="Munoz-Dorado J."/>
            <person name="Perez J."/>
            <person name="Pradella S."/>
            <person name="Rachid S."/>
            <person name="Raddatz G."/>
            <person name="Rosenau F."/>
            <person name="Rueckert C."/>
            <person name="Sasse F."/>
            <person name="Scharfe M."/>
            <person name="Schuster S.C."/>
            <person name="Suen G."/>
            <person name="Treuner-Lange A."/>
            <person name="Velicer G.J."/>
            <person name="Vorholter F.-J."/>
            <person name="Weissman K.J."/>
            <person name="Welch R.D."/>
            <person name="Wenzel S.C."/>
            <person name="Whitworth D.E."/>
            <person name="Wilhelm S."/>
            <person name="Wittmann C."/>
            <person name="Bloecker H."/>
            <person name="Puehler A."/>
            <person name="Mueller R."/>
        </authorList>
    </citation>
    <scope>NUCLEOTIDE SEQUENCE [LARGE SCALE GENOMIC DNA]</scope>
    <source>
        <strain evidence="3">So ce56</strain>
    </source>
</reference>
<dbReference type="AlphaFoldDB" id="A9EWD3"/>
<evidence type="ECO:0000256" key="1">
    <source>
        <dbReference type="SAM" id="MobiDB-lite"/>
    </source>
</evidence>
<protein>
    <recommendedName>
        <fullName evidence="4">DUF3396 domain-containing protein</fullName>
    </recommendedName>
</protein>
<dbReference type="KEGG" id="scl:sce4146"/>
<organism evidence="2 3">
    <name type="scientific">Sorangium cellulosum (strain So ce56)</name>
    <name type="common">Polyangium cellulosum (strain So ce56)</name>
    <dbReference type="NCBI Taxonomy" id="448385"/>
    <lineage>
        <taxon>Bacteria</taxon>
        <taxon>Pseudomonadati</taxon>
        <taxon>Myxococcota</taxon>
        <taxon>Polyangia</taxon>
        <taxon>Polyangiales</taxon>
        <taxon>Polyangiaceae</taxon>
        <taxon>Sorangium</taxon>
    </lineage>
</organism>
<dbReference type="InterPro" id="IPR021815">
    <property type="entry name" value="TsiV"/>
</dbReference>
<accession>A9EWD3</accession>
<feature type="region of interest" description="Disordered" evidence="1">
    <location>
        <begin position="311"/>
        <end position="333"/>
    </location>
</feature>
<name>A9EWD3_SORC5</name>
<dbReference type="Pfam" id="PF11876">
    <property type="entry name" value="TsiV"/>
    <property type="match status" value="1"/>
</dbReference>
<evidence type="ECO:0008006" key="4">
    <source>
        <dbReference type="Google" id="ProtNLM"/>
    </source>
</evidence>
<dbReference type="EMBL" id="AM746676">
    <property type="protein sequence ID" value="CAN94309.1"/>
    <property type="molecule type" value="Genomic_DNA"/>
</dbReference>
<dbReference type="RefSeq" id="WP_012236779.1">
    <property type="nucleotide sequence ID" value="NC_010162.1"/>
</dbReference>
<proteinExistence type="predicted"/>
<dbReference type="STRING" id="448385.sce4146"/>
<dbReference type="OrthoDB" id="8986326at2"/>
<evidence type="ECO:0000313" key="3">
    <source>
        <dbReference type="Proteomes" id="UP000002139"/>
    </source>
</evidence>